<name>A0AAV3B1U0_PYXAD</name>
<accession>A0AAV3B1U0</accession>
<dbReference type="AlphaFoldDB" id="A0AAV3B1U0"/>
<gene>
    <name evidence="1" type="ORF">GDO54_007327</name>
</gene>
<sequence>MDPPSHKEKKKGYGCVSISPLCTDTIGFISCCSSTVQYISTTKSHVNGGKHFYFVTVLKLICSPHFTLKIPQNDEDDAFVVKMIFFKLCVRNLNGILEVIFEMPN</sequence>
<protein>
    <submittedName>
        <fullName evidence="1">Uncharacterized protein</fullName>
    </submittedName>
</protein>
<reference evidence="1" key="1">
    <citation type="thesis" date="2020" institute="ProQuest LLC" country="789 East Eisenhower Parkway, Ann Arbor, MI, USA">
        <title>Comparative Genomics and Chromosome Evolution.</title>
        <authorList>
            <person name="Mudd A.B."/>
        </authorList>
    </citation>
    <scope>NUCLEOTIDE SEQUENCE</scope>
    <source>
        <strain evidence="1">1538</strain>
        <tissue evidence="1">Blood</tissue>
    </source>
</reference>
<keyword evidence="2" id="KW-1185">Reference proteome</keyword>
<organism evidence="1 2">
    <name type="scientific">Pyxicephalus adspersus</name>
    <name type="common">African bullfrog</name>
    <dbReference type="NCBI Taxonomy" id="30357"/>
    <lineage>
        <taxon>Eukaryota</taxon>
        <taxon>Metazoa</taxon>
        <taxon>Chordata</taxon>
        <taxon>Craniata</taxon>
        <taxon>Vertebrata</taxon>
        <taxon>Euteleostomi</taxon>
        <taxon>Amphibia</taxon>
        <taxon>Batrachia</taxon>
        <taxon>Anura</taxon>
        <taxon>Neobatrachia</taxon>
        <taxon>Ranoidea</taxon>
        <taxon>Pyxicephalidae</taxon>
        <taxon>Pyxicephalinae</taxon>
        <taxon>Pyxicephalus</taxon>
    </lineage>
</organism>
<dbReference type="EMBL" id="DYDO01000002">
    <property type="protein sequence ID" value="DBA31490.1"/>
    <property type="molecule type" value="Genomic_DNA"/>
</dbReference>
<evidence type="ECO:0000313" key="2">
    <source>
        <dbReference type="Proteomes" id="UP001181693"/>
    </source>
</evidence>
<evidence type="ECO:0000313" key="1">
    <source>
        <dbReference type="EMBL" id="DBA31490.1"/>
    </source>
</evidence>
<proteinExistence type="predicted"/>
<dbReference type="Proteomes" id="UP001181693">
    <property type="component" value="Unassembled WGS sequence"/>
</dbReference>
<comment type="caution">
    <text evidence="1">The sequence shown here is derived from an EMBL/GenBank/DDBJ whole genome shotgun (WGS) entry which is preliminary data.</text>
</comment>